<evidence type="ECO:0000313" key="2">
    <source>
        <dbReference type="EMBL" id="AZQ63994.1"/>
    </source>
</evidence>
<dbReference type="Proteomes" id="UP000267268">
    <property type="component" value="Chromosome 1"/>
</dbReference>
<reference evidence="2 3" key="1">
    <citation type="submission" date="2018-12" db="EMBL/GenBank/DDBJ databases">
        <title>Flammeovirga pectinis sp. nov., isolated from the gut of the Korean scallop, Patinopecten yessoensis.</title>
        <authorList>
            <person name="Bae J.-W."/>
            <person name="Jeong Y.-S."/>
            <person name="Kang W."/>
        </authorList>
    </citation>
    <scope>NUCLEOTIDE SEQUENCE [LARGE SCALE GENOMIC DNA]</scope>
    <source>
        <strain evidence="2 3">L12M1</strain>
    </source>
</reference>
<dbReference type="EMBL" id="CP034562">
    <property type="protein sequence ID" value="AZQ63994.1"/>
    <property type="molecule type" value="Genomic_DNA"/>
</dbReference>
<keyword evidence="1" id="KW-0732">Signal</keyword>
<dbReference type="OrthoDB" id="979710at2"/>
<name>A0A3Q9FR19_9BACT</name>
<proteinExistence type="predicted"/>
<dbReference type="AlphaFoldDB" id="A0A3Q9FR19"/>
<organism evidence="2 3">
    <name type="scientific">Flammeovirga pectinis</name>
    <dbReference type="NCBI Taxonomy" id="2494373"/>
    <lineage>
        <taxon>Bacteria</taxon>
        <taxon>Pseudomonadati</taxon>
        <taxon>Bacteroidota</taxon>
        <taxon>Cytophagia</taxon>
        <taxon>Cytophagales</taxon>
        <taxon>Flammeovirgaceae</taxon>
        <taxon>Flammeovirga</taxon>
    </lineage>
</organism>
<feature type="signal peptide" evidence="1">
    <location>
        <begin position="1"/>
        <end position="19"/>
    </location>
</feature>
<evidence type="ECO:0000313" key="3">
    <source>
        <dbReference type="Proteomes" id="UP000267268"/>
    </source>
</evidence>
<dbReference type="RefSeq" id="WP_126617250.1">
    <property type="nucleotide sequence ID" value="NZ_CP034562.1"/>
</dbReference>
<gene>
    <name evidence="2" type="ORF">EI427_17710</name>
</gene>
<protein>
    <recommendedName>
        <fullName evidence="4">DUF4369 domain-containing protein</fullName>
    </recommendedName>
</protein>
<evidence type="ECO:0008006" key="4">
    <source>
        <dbReference type="Google" id="ProtNLM"/>
    </source>
</evidence>
<accession>A0A3Q9FR19</accession>
<feature type="chain" id="PRO_5018745765" description="DUF4369 domain-containing protein" evidence="1">
    <location>
        <begin position="20"/>
        <end position="237"/>
    </location>
</feature>
<evidence type="ECO:0000256" key="1">
    <source>
        <dbReference type="SAM" id="SignalP"/>
    </source>
</evidence>
<sequence>MKTIGLITFIFTFSLLSFAQDGKSYIEGTISKDGQQIEGYIWRMGTTTGIDLSNESAPWEFQKTIRFISKEDFKSIKKVKYKYFPKVSPKDCDGYTYEGQFYEAVKYADMSAAGAGMIAKRMFMKRISVDQISIYQHFDEPDVLIDASTIQNAQKPHIVYRIGKEGKLKIVHDMNVKKELADCQFVLDKYEKGQYKLFEKKDSNLLKKLANTTVSNHDVRMQIIEDYNANCGNQEMK</sequence>
<dbReference type="KEGG" id="fll:EI427_17710"/>
<keyword evidence="3" id="KW-1185">Reference proteome</keyword>